<dbReference type="InterPro" id="IPR005814">
    <property type="entry name" value="Aminotrans_3"/>
</dbReference>
<proteinExistence type="inferred from homology"/>
<dbReference type="InterPro" id="IPR015421">
    <property type="entry name" value="PyrdxlP-dep_Trfase_major"/>
</dbReference>
<dbReference type="NCBIfam" id="NF004767">
    <property type="entry name" value="PRK06105.1"/>
    <property type="match status" value="1"/>
</dbReference>
<dbReference type="GO" id="GO:0030170">
    <property type="term" value="F:pyridoxal phosphate binding"/>
    <property type="evidence" value="ECO:0007669"/>
    <property type="project" value="InterPro"/>
</dbReference>
<dbReference type="FunFam" id="3.40.640.10:FF:000014">
    <property type="entry name" value="Adenosylmethionine-8-amino-7-oxononanoate aminotransferase, probable"/>
    <property type="match status" value="1"/>
</dbReference>
<dbReference type="Pfam" id="PF00202">
    <property type="entry name" value="Aminotran_3"/>
    <property type="match status" value="1"/>
</dbReference>
<evidence type="ECO:0000256" key="4">
    <source>
        <dbReference type="ARBA" id="ARBA00022679"/>
    </source>
</evidence>
<comment type="similarity">
    <text evidence="2 6">Belongs to the class-III pyridoxal-phosphate-dependent aminotransferase family.</text>
</comment>
<evidence type="ECO:0000313" key="8">
    <source>
        <dbReference type="Proteomes" id="UP000599578"/>
    </source>
</evidence>
<dbReference type="InterPro" id="IPR015424">
    <property type="entry name" value="PyrdxlP-dep_Trfase"/>
</dbReference>
<comment type="cofactor">
    <cofactor evidence="1">
        <name>pyridoxal 5'-phosphate</name>
        <dbReference type="ChEBI" id="CHEBI:597326"/>
    </cofactor>
</comment>
<evidence type="ECO:0000256" key="3">
    <source>
        <dbReference type="ARBA" id="ARBA00022576"/>
    </source>
</evidence>
<evidence type="ECO:0000313" key="7">
    <source>
        <dbReference type="EMBL" id="GGO85432.1"/>
    </source>
</evidence>
<keyword evidence="8" id="KW-1185">Reference proteome</keyword>
<dbReference type="Gene3D" id="3.90.1150.10">
    <property type="entry name" value="Aspartate Aminotransferase, domain 1"/>
    <property type="match status" value="1"/>
</dbReference>
<dbReference type="PANTHER" id="PTHR42684">
    <property type="entry name" value="ADENOSYLMETHIONINE-8-AMINO-7-OXONONANOATE AMINOTRANSFERASE"/>
    <property type="match status" value="1"/>
</dbReference>
<keyword evidence="4" id="KW-0808">Transferase</keyword>
<accession>A0A917ZMW1</accession>
<dbReference type="SUPFAM" id="SSF53383">
    <property type="entry name" value="PLP-dependent transferases"/>
    <property type="match status" value="1"/>
</dbReference>
<dbReference type="CDD" id="cd00610">
    <property type="entry name" value="OAT_like"/>
    <property type="match status" value="1"/>
</dbReference>
<evidence type="ECO:0000256" key="1">
    <source>
        <dbReference type="ARBA" id="ARBA00001933"/>
    </source>
</evidence>
<comment type="caution">
    <text evidence="7">The sequence shown here is derived from an EMBL/GenBank/DDBJ whole genome shotgun (WGS) entry which is preliminary data.</text>
</comment>
<evidence type="ECO:0000256" key="2">
    <source>
        <dbReference type="ARBA" id="ARBA00008954"/>
    </source>
</evidence>
<keyword evidence="3 7" id="KW-0032">Aminotransferase</keyword>
<dbReference type="Gene3D" id="3.40.640.10">
    <property type="entry name" value="Type I PLP-dependent aspartate aminotransferase-like (Major domain)"/>
    <property type="match status" value="1"/>
</dbReference>
<dbReference type="InterPro" id="IPR015422">
    <property type="entry name" value="PyrdxlP-dep_Trfase_small"/>
</dbReference>
<protein>
    <submittedName>
        <fullName evidence="7">Aspartate aminotransferase family protein</fullName>
    </submittedName>
</protein>
<dbReference type="GO" id="GO:0009448">
    <property type="term" value="P:gamma-aminobutyric acid metabolic process"/>
    <property type="evidence" value="ECO:0007669"/>
    <property type="project" value="TreeGrafter"/>
</dbReference>
<name>A0A917ZMW1_9GAMM</name>
<dbReference type="RefSeq" id="WP_188861803.1">
    <property type="nucleotide sequence ID" value="NZ_BMLT01000009.1"/>
</dbReference>
<dbReference type="PIRSF" id="PIRSF000521">
    <property type="entry name" value="Transaminase_4ab_Lys_Orn"/>
    <property type="match status" value="1"/>
</dbReference>
<dbReference type="Proteomes" id="UP000599578">
    <property type="component" value="Unassembled WGS sequence"/>
</dbReference>
<sequence length="460" mass="50771">MTTEYHSSNQERDIAYVVHPHTNFDTHEKIGPHILERGEGVYVIDDKGNRYIEGVSGLWCTSLGFSEQRLVDAATKQMSTLPFCQTFAHRSNRPAIELAEKLIEIAPVPMSKVLFQCSGSEANDTAIKLAWYHHRARGHDRKVKIIGRDRGYHGTGAATASVTGLPYYHVDFNIPFEWVLHTDCPNHYRFAQAGESEEAFATRLASNLEDMILREGPENIAAFFAEPVMGVGGVVVPPATYFEKIQAVLKRHDILLIADEVICGFGRTGTMWGCQSQGIQPDLITCAKAMSAAYLPISAVLISETVYESMKEQTKKIGGFAHGYTYGGHPVCAAVALETIKIYEERNILGQVQESGAYLRERLEEFANHSLVGDIRGVGLMQAIELVRNKETREQFNINQQVAGFVSKSAQDDGVIIRPVTGDTLAFAPPLIISRSEIDLIIGATAAALDKTEKWVSEQG</sequence>
<dbReference type="GO" id="GO:0004015">
    <property type="term" value="F:adenosylmethionine-8-amino-7-oxononanoate transaminase activity"/>
    <property type="evidence" value="ECO:0007669"/>
    <property type="project" value="TreeGrafter"/>
</dbReference>
<evidence type="ECO:0000256" key="6">
    <source>
        <dbReference type="RuleBase" id="RU003560"/>
    </source>
</evidence>
<dbReference type="EMBL" id="BMLT01000009">
    <property type="protein sequence ID" value="GGO85432.1"/>
    <property type="molecule type" value="Genomic_DNA"/>
</dbReference>
<gene>
    <name evidence="7" type="ORF">GCM10011348_33950</name>
</gene>
<keyword evidence="5 6" id="KW-0663">Pyridoxal phosphate</keyword>
<reference evidence="7 8" key="1">
    <citation type="journal article" date="2014" name="Int. J. Syst. Evol. Microbiol.">
        <title>Complete genome sequence of Corynebacterium casei LMG S-19264T (=DSM 44701T), isolated from a smear-ripened cheese.</title>
        <authorList>
            <consortium name="US DOE Joint Genome Institute (JGI-PGF)"/>
            <person name="Walter F."/>
            <person name="Albersmeier A."/>
            <person name="Kalinowski J."/>
            <person name="Ruckert C."/>
        </authorList>
    </citation>
    <scope>NUCLEOTIDE SEQUENCE [LARGE SCALE GENOMIC DNA]</scope>
    <source>
        <strain evidence="7 8">CGMCC 1.7286</strain>
    </source>
</reference>
<dbReference type="InterPro" id="IPR049704">
    <property type="entry name" value="Aminotrans_3_PPA_site"/>
</dbReference>
<evidence type="ECO:0000256" key="5">
    <source>
        <dbReference type="ARBA" id="ARBA00022898"/>
    </source>
</evidence>
<organism evidence="7 8">
    <name type="scientific">Marinobacterium nitratireducens</name>
    <dbReference type="NCBI Taxonomy" id="518897"/>
    <lineage>
        <taxon>Bacteria</taxon>
        <taxon>Pseudomonadati</taxon>
        <taxon>Pseudomonadota</taxon>
        <taxon>Gammaproteobacteria</taxon>
        <taxon>Oceanospirillales</taxon>
        <taxon>Oceanospirillaceae</taxon>
        <taxon>Marinobacterium</taxon>
    </lineage>
</organism>
<dbReference type="AlphaFoldDB" id="A0A917ZMW1"/>
<dbReference type="PROSITE" id="PS00600">
    <property type="entry name" value="AA_TRANSFER_CLASS_3"/>
    <property type="match status" value="1"/>
</dbReference>
<dbReference type="GO" id="GO:0009102">
    <property type="term" value="P:biotin biosynthetic process"/>
    <property type="evidence" value="ECO:0007669"/>
    <property type="project" value="TreeGrafter"/>
</dbReference>
<dbReference type="PANTHER" id="PTHR42684:SF3">
    <property type="entry name" value="ADENOSYLMETHIONINE-8-AMINO-7-OXONONANOATE AMINOTRANSFERASE"/>
    <property type="match status" value="1"/>
</dbReference>